<protein>
    <submittedName>
        <fullName evidence="1">Uncharacterized protein</fullName>
    </submittedName>
</protein>
<proteinExistence type="predicted"/>
<organism evidence="1 2">
    <name type="scientific">Zobellia galactanivorans (strain DSM 12802 / CCUG 47099 / CIP 106680 / NCIMB 13871 / Dsij)</name>
    <dbReference type="NCBI Taxonomy" id="63186"/>
    <lineage>
        <taxon>Bacteria</taxon>
        <taxon>Pseudomonadati</taxon>
        <taxon>Bacteroidota</taxon>
        <taxon>Flavobacteriia</taxon>
        <taxon>Flavobacteriales</taxon>
        <taxon>Flavobacteriaceae</taxon>
        <taxon>Zobellia</taxon>
    </lineage>
</organism>
<accession>G0KZG3</accession>
<dbReference type="AlphaFoldDB" id="G0KZG3"/>
<reference evidence="2" key="1">
    <citation type="submission" date="2009-07" db="EMBL/GenBank/DDBJ databases">
        <title>Complete genome sequence of Zobellia galactanivorans Dsij.</title>
        <authorList>
            <consortium name="Genoscope - CEA"/>
        </authorList>
    </citation>
    <scope>NUCLEOTIDE SEQUENCE [LARGE SCALE GENOMIC DNA]</scope>
    <source>
        <strain evidence="2">DSM 12802 / CCUG 47099 / CIP 106680 / NCIMB 13871 / Dsij</strain>
    </source>
</reference>
<sequence>MKFLEPGISSEAFLFGSGIKSEQHKPTVHEYL</sequence>
<dbReference type="Proteomes" id="UP000008898">
    <property type="component" value="Chromosome"/>
</dbReference>
<gene>
    <name evidence="1" type="ordered locus">zobellia_4315</name>
</gene>
<reference evidence="1 2" key="2">
    <citation type="journal article" date="2012" name="Environ. Microbiol.">
        <title>Characterization of the first alginolytic operons in a marine bacterium: from their emergence in marine Flavobacteriia to their independent transfers to marine Proteobacteria and human gut Bacteroides.</title>
        <authorList>
            <person name="Thomas F."/>
            <person name="Barbeyron T."/>
            <person name="Tonon T."/>
            <person name="Genicot S."/>
            <person name="Czjzek M."/>
            <person name="Michel G."/>
        </authorList>
    </citation>
    <scope>NUCLEOTIDE SEQUENCE [LARGE SCALE GENOMIC DNA]</scope>
    <source>
        <strain evidence="2">DSM 12802 / CCUG 47099 / CIP 106680 / NCIMB 13871 / Dsij</strain>
    </source>
</reference>
<keyword evidence="2" id="KW-1185">Reference proteome</keyword>
<evidence type="ECO:0000313" key="1">
    <source>
        <dbReference type="EMBL" id="CAZ98450.1"/>
    </source>
</evidence>
<evidence type="ECO:0000313" key="2">
    <source>
        <dbReference type="Proteomes" id="UP000008898"/>
    </source>
</evidence>
<dbReference type="STRING" id="63186.ZOBELLIA_4315"/>
<name>G0KZG3_ZOBGA</name>
<dbReference type="HOGENOM" id="CLU_3392154_0_0_10"/>
<dbReference type="EMBL" id="FP476056">
    <property type="protein sequence ID" value="CAZ98450.1"/>
    <property type="molecule type" value="Genomic_DNA"/>
</dbReference>
<dbReference type="KEGG" id="zga:ZOBELLIA_4315"/>